<reference evidence="1 2" key="1">
    <citation type="submission" date="2023-11" db="EMBL/GenBank/DDBJ databases">
        <title>Halocaridina rubra genome assembly.</title>
        <authorList>
            <person name="Smith C."/>
        </authorList>
    </citation>
    <scope>NUCLEOTIDE SEQUENCE [LARGE SCALE GENOMIC DNA]</scope>
    <source>
        <strain evidence="1">EP-1</strain>
        <tissue evidence="1">Whole</tissue>
    </source>
</reference>
<sequence length="55" mass="6456">YRELHTHTDRIGEEAWEKTRQIRGGARRWAEFQGMEEKRGSKLRSLAVLGEAMRA</sequence>
<accession>A0AAN8WNZ9</accession>
<evidence type="ECO:0000313" key="2">
    <source>
        <dbReference type="Proteomes" id="UP001381693"/>
    </source>
</evidence>
<name>A0AAN8WNZ9_HALRR</name>
<dbReference type="Proteomes" id="UP001381693">
    <property type="component" value="Unassembled WGS sequence"/>
</dbReference>
<protein>
    <submittedName>
        <fullName evidence="1">Uncharacterized protein</fullName>
    </submittedName>
</protein>
<dbReference type="AlphaFoldDB" id="A0AAN8WNZ9"/>
<proteinExistence type="predicted"/>
<gene>
    <name evidence="1" type="ORF">SK128_028474</name>
</gene>
<keyword evidence="2" id="KW-1185">Reference proteome</keyword>
<feature type="non-terminal residue" evidence="1">
    <location>
        <position position="1"/>
    </location>
</feature>
<organism evidence="1 2">
    <name type="scientific">Halocaridina rubra</name>
    <name type="common">Hawaiian red shrimp</name>
    <dbReference type="NCBI Taxonomy" id="373956"/>
    <lineage>
        <taxon>Eukaryota</taxon>
        <taxon>Metazoa</taxon>
        <taxon>Ecdysozoa</taxon>
        <taxon>Arthropoda</taxon>
        <taxon>Crustacea</taxon>
        <taxon>Multicrustacea</taxon>
        <taxon>Malacostraca</taxon>
        <taxon>Eumalacostraca</taxon>
        <taxon>Eucarida</taxon>
        <taxon>Decapoda</taxon>
        <taxon>Pleocyemata</taxon>
        <taxon>Caridea</taxon>
        <taxon>Atyoidea</taxon>
        <taxon>Atyidae</taxon>
        <taxon>Halocaridina</taxon>
    </lineage>
</organism>
<comment type="caution">
    <text evidence="1">The sequence shown here is derived from an EMBL/GenBank/DDBJ whole genome shotgun (WGS) entry which is preliminary data.</text>
</comment>
<dbReference type="EMBL" id="JAXCGZ010022110">
    <property type="protein sequence ID" value="KAK7037447.1"/>
    <property type="molecule type" value="Genomic_DNA"/>
</dbReference>
<evidence type="ECO:0000313" key="1">
    <source>
        <dbReference type="EMBL" id="KAK7037447.1"/>
    </source>
</evidence>